<dbReference type="InterPro" id="IPR027417">
    <property type="entry name" value="P-loop_NTPase"/>
</dbReference>
<feature type="transmembrane region" description="Helical" evidence="9">
    <location>
        <begin position="54"/>
        <end position="72"/>
    </location>
</feature>
<dbReference type="CDD" id="cd18580">
    <property type="entry name" value="ABC_6TM_ABCC_D2"/>
    <property type="match status" value="1"/>
</dbReference>
<protein>
    <recommendedName>
        <fullName evidence="14">ABC transporter ATP-binding protein</fullName>
    </recommendedName>
</protein>
<keyword evidence="4 9" id="KW-0812">Transmembrane</keyword>
<comment type="caution">
    <text evidence="12">The sequence shown here is derived from an EMBL/GenBank/DDBJ whole genome shotgun (WGS) entry which is preliminary data.</text>
</comment>
<dbReference type="EMBL" id="BDIP01000244">
    <property type="protein sequence ID" value="GIQ80798.1"/>
    <property type="molecule type" value="Genomic_DNA"/>
</dbReference>
<dbReference type="GO" id="GO:0005524">
    <property type="term" value="F:ATP binding"/>
    <property type="evidence" value="ECO:0007669"/>
    <property type="project" value="UniProtKB-KW"/>
</dbReference>
<feature type="domain" description="ABC transporter" evidence="10">
    <location>
        <begin position="343"/>
        <end position="577"/>
    </location>
</feature>
<evidence type="ECO:0000256" key="5">
    <source>
        <dbReference type="ARBA" id="ARBA00022741"/>
    </source>
</evidence>
<evidence type="ECO:0008006" key="14">
    <source>
        <dbReference type="Google" id="ProtNLM"/>
    </source>
</evidence>
<keyword evidence="8 9" id="KW-0472">Membrane</keyword>
<feature type="domain" description="ABC transmembrane type-1" evidence="11">
    <location>
        <begin position="21"/>
        <end position="299"/>
    </location>
</feature>
<evidence type="ECO:0000256" key="6">
    <source>
        <dbReference type="ARBA" id="ARBA00022840"/>
    </source>
</evidence>
<dbReference type="SUPFAM" id="SSF90123">
    <property type="entry name" value="ABC transporter transmembrane region"/>
    <property type="match status" value="1"/>
</dbReference>
<dbReference type="InterPro" id="IPR036640">
    <property type="entry name" value="ABC1_TM_sf"/>
</dbReference>
<evidence type="ECO:0000256" key="8">
    <source>
        <dbReference type="ARBA" id="ARBA00023136"/>
    </source>
</evidence>
<dbReference type="Pfam" id="PF00664">
    <property type="entry name" value="ABC_membrane"/>
    <property type="match status" value="1"/>
</dbReference>
<dbReference type="InterPro" id="IPR011527">
    <property type="entry name" value="ABC1_TM_dom"/>
</dbReference>
<dbReference type="InterPro" id="IPR017871">
    <property type="entry name" value="ABC_transporter-like_CS"/>
</dbReference>
<dbReference type="Gene3D" id="1.20.1560.10">
    <property type="entry name" value="ABC transporter type 1, transmembrane domain"/>
    <property type="match status" value="1"/>
</dbReference>
<gene>
    <name evidence="12" type="ORF">KIPB_001654</name>
</gene>
<dbReference type="PROSITE" id="PS00211">
    <property type="entry name" value="ABC_TRANSPORTER_1"/>
    <property type="match status" value="1"/>
</dbReference>
<comment type="subcellular location">
    <subcellularLocation>
        <location evidence="1">Membrane</location>
        <topology evidence="1">Multi-pass membrane protein</topology>
    </subcellularLocation>
</comment>
<dbReference type="GO" id="GO:0140359">
    <property type="term" value="F:ABC-type transporter activity"/>
    <property type="evidence" value="ECO:0007669"/>
    <property type="project" value="InterPro"/>
</dbReference>
<dbReference type="OrthoDB" id="6500128at2759"/>
<dbReference type="GO" id="GO:0016020">
    <property type="term" value="C:membrane"/>
    <property type="evidence" value="ECO:0007669"/>
    <property type="project" value="UniProtKB-SubCell"/>
</dbReference>
<keyword evidence="5" id="KW-0547">Nucleotide-binding</keyword>
<dbReference type="PROSITE" id="PS50929">
    <property type="entry name" value="ABC_TM1F"/>
    <property type="match status" value="1"/>
</dbReference>
<evidence type="ECO:0000256" key="4">
    <source>
        <dbReference type="ARBA" id="ARBA00022692"/>
    </source>
</evidence>
<evidence type="ECO:0000259" key="10">
    <source>
        <dbReference type="PROSITE" id="PS50893"/>
    </source>
</evidence>
<organism evidence="12 13">
    <name type="scientific">Kipferlia bialata</name>
    <dbReference type="NCBI Taxonomy" id="797122"/>
    <lineage>
        <taxon>Eukaryota</taxon>
        <taxon>Metamonada</taxon>
        <taxon>Carpediemonas-like organisms</taxon>
        <taxon>Kipferlia</taxon>
    </lineage>
</organism>
<dbReference type="AlphaFoldDB" id="A0A9K3CR37"/>
<dbReference type="InterPro" id="IPR003593">
    <property type="entry name" value="AAA+_ATPase"/>
</dbReference>
<keyword evidence="13" id="KW-1185">Reference proteome</keyword>
<dbReference type="GO" id="GO:0016887">
    <property type="term" value="F:ATP hydrolysis activity"/>
    <property type="evidence" value="ECO:0007669"/>
    <property type="project" value="InterPro"/>
</dbReference>
<dbReference type="InterPro" id="IPR050173">
    <property type="entry name" value="ABC_transporter_C-like"/>
</dbReference>
<reference evidence="12 13" key="1">
    <citation type="journal article" date="2018" name="PLoS ONE">
        <title>The draft genome of Kipferlia bialata reveals reductive genome evolution in fornicate parasites.</title>
        <authorList>
            <person name="Tanifuji G."/>
            <person name="Takabayashi S."/>
            <person name="Kume K."/>
            <person name="Takagi M."/>
            <person name="Nakayama T."/>
            <person name="Kamikawa R."/>
            <person name="Inagaki Y."/>
            <person name="Hashimoto T."/>
        </authorList>
    </citation>
    <scope>NUCLEOTIDE SEQUENCE [LARGE SCALE GENOMIC DNA]</scope>
    <source>
        <strain evidence="12">NY0173</strain>
    </source>
</reference>
<proteinExistence type="inferred from homology"/>
<keyword evidence="7 9" id="KW-1133">Transmembrane helix</keyword>
<evidence type="ECO:0000256" key="1">
    <source>
        <dbReference type="ARBA" id="ARBA00004141"/>
    </source>
</evidence>
<evidence type="ECO:0000259" key="11">
    <source>
        <dbReference type="PROSITE" id="PS50929"/>
    </source>
</evidence>
<dbReference type="CDD" id="cd03244">
    <property type="entry name" value="ABCC_MRP_domain2"/>
    <property type="match status" value="1"/>
</dbReference>
<dbReference type="SUPFAM" id="SSF52540">
    <property type="entry name" value="P-loop containing nucleoside triphosphate hydrolases"/>
    <property type="match status" value="1"/>
</dbReference>
<feature type="transmembrane region" description="Helical" evidence="9">
    <location>
        <begin position="240"/>
        <end position="263"/>
    </location>
</feature>
<keyword evidence="3" id="KW-0813">Transport</keyword>
<name>A0A9K3CR37_9EUKA</name>
<keyword evidence="6" id="KW-0067">ATP-binding</keyword>
<comment type="similarity">
    <text evidence="2">Belongs to the ABC transporter superfamily. ABCC family. Conjugate transporter (TC 3.A.1.208) subfamily.</text>
</comment>
<dbReference type="Proteomes" id="UP000265618">
    <property type="component" value="Unassembled WGS sequence"/>
</dbReference>
<dbReference type="SMART" id="SM00382">
    <property type="entry name" value="AAA"/>
    <property type="match status" value="1"/>
</dbReference>
<feature type="transmembrane region" description="Helical" evidence="9">
    <location>
        <begin position="149"/>
        <end position="167"/>
    </location>
</feature>
<dbReference type="InterPro" id="IPR003439">
    <property type="entry name" value="ABC_transporter-like_ATP-bd"/>
</dbReference>
<sequence>MQIGWTTYQKYLMAGGKAGVVWIVILLAVTQGLSTGTDLWLSEWTAAIAPSDKFYFSIYAAFIVGALVAALAEMGVFVRSAAAISAAVHDTFLWRLLRSPLVFFQTQKHGRILNRLSKDMSSIDVGIPAALNGAVMTILVVIAQLGVMVWMSPFLIVLMVPIAIWYSRIFGDFKGAAKELKRLYSKSASPVAAFASETLAGAGLITARSYGKQEAFTHQHRTNIERNIQAYWYQNSLGKWLSLVLMTFGAIIALGVCLASILGARLGMDLTLLGLSLSYALSISFLLSNAVQSFVRAEAEMISVERIYGWNETLRKNPEAPLNKEPSTGPIPKAWPHAGQITVKNMSLRYRPNLPLALDNVSFEIKAGERVGVVGRTGAGKSSLTAALFRLFEPVEGTSVVIDGIETSEIGVHDLRRAMAIIPQEPFLFEGSLRLNLSPTDDSIPDDVLWAALDHVHLGENFRSNEAGLNANITSNGENLSAGERQLLCLARALLLNRKVLVLDEATASVDLETDSLIQETIRSCFTTQTVLVIAHRLMTVMDFDRIIVMDAGHISEYDTPANLLRSGGILASLVEETGAGMAAELTAMAYRAEEERQAQA</sequence>
<evidence type="ECO:0000256" key="9">
    <source>
        <dbReference type="SAM" id="Phobius"/>
    </source>
</evidence>
<evidence type="ECO:0000313" key="13">
    <source>
        <dbReference type="Proteomes" id="UP000265618"/>
    </source>
</evidence>
<dbReference type="PANTHER" id="PTHR24223:SF456">
    <property type="entry name" value="MULTIDRUG RESISTANCE-ASSOCIATED PROTEIN LETHAL(2)03659"/>
    <property type="match status" value="1"/>
</dbReference>
<accession>A0A9K3CR37</accession>
<dbReference type="Gene3D" id="3.40.50.300">
    <property type="entry name" value="P-loop containing nucleotide triphosphate hydrolases"/>
    <property type="match status" value="1"/>
</dbReference>
<feature type="transmembrane region" description="Helical" evidence="9">
    <location>
        <begin position="125"/>
        <end position="143"/>
    </location>
</feature>
<evidence type="ECO:0000256" key="3">
    <source>
        <dbReference type="ARBA" id="ARBA00022448"/>
    </source>
</evidence>
<evidence type="ECO:0000256" key="2">
    <source>
        <dbReference type="ARBA" id="ARBA00009726"/>
    </source>
</evidence>
<dbReference type="PANTHER" id="PTHR24223">
    <property type="entry name" value="ATP-BINDING CASSETTE SUB-FAMILY C"/>
    <property type="match status" value="1"/>
</dbReference>
<dbReference type="InterPro" id="IPR044726">
    <property type="entry name" value="ABCC_6TM_D2"/>
</dbReference>
<dbReference type="FunFam" id="3.40.50.300:FF:000163">
    <property type="entry name" value="Multidrug resistance-associated protein member 4"/>
    <property type="match status" value="1"/>
</dbReference>
<evidence type="ECO:0000313" key="12">
    <source>
        <dbReference type="EMBL" id="GIQ80798.1"/>
    </source>
</evidence>
<evidence type="ECO:0000256" key="7">
    <source>
        <dbReference type="ARBA" id="ARBA00022989"/>
    </source>
</evidence>
<dbReference type="Pfam" id="PF00005">
    <property type="entry name" value="ABC_tran"/>
    <property type="match status" value="1"/>
</dbReference>
<dbReference type="PROSITE" id="PS50893">
    <property type="entry name" value="ABC_TRANSPORTER_2"/>
    <property type="match status" value="1"/>
</dbReference>
<feature type="transmembrane region" description="Helical" evidence="9">
    <location>
        <begin position="12"/>
        <end position="34"/>
    </location>
</feature>